<feature type="region of interest" description="Disordered" evidence="1">
    <location>
        <begin position="306"/>
        <end position="328"/>
    </location>
</feature>
<keyword evidence="2" id="KW-0732">Signal</keyword>
<dbReference type="NCBIfam" id="TIGR03519">
    <property type="entry name" value="T9SS_PorP_fam"/>
    <property type="match status" value="1"/>
</dbReference>
<evidence type="ECO:0000313" key="4">
    <source>
        <dbReference type="Proteomes" id="UP001062165"/>
    </source>
</evidence>
<dbReference type="RefSeq" id="WP_263050666.1">
    <property type="nucleotide sequence ID" value="NZ_CP106735.1"/>
</dbReference>
<evidence type="ECO:0000256" key="1">
    <source>
        <dbReference type="SAM" id="MobiDB-lite"/>
    </source>
</evidence>
<accession>A0ABY6CYD5</accession>
<reference evidence="3" key="1">
    <citation type="submission" date="2022-10" db="EMBL/GenBank/DDBJ databases">
        <title>Comparative genomics and taxonomic characterization of three novel marine species of genus Reichenbachiella exhibiting antioxidant and polysaccharide degradation activities.</title>
        <authorList>
            <person name="Muhammad N."/>
            <person name="Lee Y.-J."/>
            <person name="Ko J."/>
            <person name="Kim S.-G."/>
        </authorList>
    </citation>
    <scope>NUCLEOTIDE SEQUENCE</scope>
    <source>
        <strain evidence="3">Wsw4-B4</strain>
    </source>
</reference>
<feature type="signal peptide" evidence="2">
    <location>
        <begin position="1"/>
        <end position="21"/>
    </location>
</feature>
<organism evidence="3 4">
    <name type="scientific">Reichenbachiella carrageenanivorans</name>
    <dbReference type="NCBI Taxonomy" id="2979869"/>
    <lineage>
        <taxon>Bacteria</taxon>
        <taxon>Pseudomonadati</taxon>
        <taxon>Bacteroidota</taxon>
        <taxon>Cytophagia</taxon>
        <taxon>Cytophagales</taxon>
        <taxon>Reichenbachiellaceae</taxon>
        <taxon>Reichenbachiella</taxon>
    </lineage>
</organism>
<dbReference type="Pfam" id="PF11751">
    <property type="entry name" value="PorP_SprF"/>
    <property type="match status" value="1"/>
</dbReference>
<feature type="region of interest" description="Disordered" evidence="1">
    <location>
        <begin position="348"/>
        <end position="372"/>
    </location>
</feature>
<protein>
    <submittedName>
        <fullName evidence="3">PorP/SprF family type IX secretion system membrane protein</fullName>
    </submittedName>
</protein>
<proteinExistence type="predicted"/>
<sequence>MKKIILVFLLSTFFAGYDLLAQDQKVYSQFFMNPYVINPAYAGSTGYTTIFGVHRQQWLGLEDAPSYSHLSFSAPLENNISIGAMAYNNTETPLQTSGAKITGGYLLQLDRKQFIRFGMSIGGGYTSYDVDAGADPTLLALESTSYLMADLGVSYYYENFNIALAIPNLIGRNTVDANAFSDIKVAPYQNLTLQANYKHLVNKNFAVEPHLIYRFATKDMPQYEAAVIAHIGHVVWAGLNYRQDAGMGALFGIKIQEKGAIGFAYEYGKTELDGFSSGTFEVSLGLQLGDKKKNQKQAVSFIHSFKKSRNEKSKSSARSQYLAQQRAKAAEKRAQEAAAAAAAAKVAAATPVETPTEVEPTTPTTTPTETATSTAMVVHEAIDHDTPLQHRTTNEGVWEIGATYIQTRVDSTKTKSVKWHDALTDTPEHEELPKNTVRKGNHFLELPAGHHVVAAEFPEFQTAEDYSDDLFERGFHGTIVGYVTALKQYFVVVHKGATMGIAEEEQRKWSKLPGLSHVYILNVVE</sequence>
<dbReference type="Proteomes" id="UP001062165">
    <property type="component" value="Chromosome"/>
</dbReference>
<evidence type="ECO:0000256" key="2">
    <source>
        <dbReference type="SAM" id="SignalP"/>
    </source>
</evidence>
<keyword evidence="4" id="KW-1185">Reference proteome</keyword>
<feature type="chain" id="PRO_5045818582" evidence="2">
    <location>
        <begin position="22"/>
        <end position="525"/>
    </location>
</feature>
<gene>
    <name evidence="3" type="ORF">N7E81_16320</name>
</gene>
<evidence type="ECO:0000313" key="3">
    <source>
        <dbReference type="EMBL" id="UXX78922.1"/>
    </source>
</evidence>
<name>A0ABY6CYD5_9BACT</name>
<dbReference type="InterPro" id="IPR019861">
    <property type="entry name" value="PorP/SprF_Bacteroidetes"/>
</dbReference>
<dbReference type="EMBL" id="CP106735">
    <property type="protein sequence ID" value="UXX78922.1"/>
    <property type="molecule type" value="Genomic_DNA"/>
</dbReference>